<dbReference type="RefSeq" id="WP_117515378.1">
    <property type="nucleotide sequence ID" value="NZ_JAQCPI010000059.1"/>
</dbReference>
<dbReference type="AlphaFoldDB" id="A0A413EFM0"/>
<reference evidence="1 2" key="1">
    <citation type="submission" date="2018-08" db="EMBL/GenBank/DDBJ databases">
        <title>A genome reference for cultivated species of the human gut microbiota.</title>
        <authorList>
            <person name="Zou Y."/>
            <person name="Xue W."/>
            <person name="Luo G."/>
        </authorList>
    </citation>
    <scope>NUCLEOTIDE SEQUENCE [LARGE SCALE GENOMIC DNA]</scope>
    <source>
        <strain evidence="1 2">AF04-46</strain>
    </source>
</reference>
<name>A0A413EFM0_BACOV</name>
<dbReference type="EMBL" id="QSBI01000051">
    <property type="protein sequence ID" value="RGX05646.1"/>
    <property type="molecule type" value="Genomic_DNA"/>
</dbReference>
<gene>
    <name evidence="1" type="ORF">DWV35_24580</name>
</gene>
<sequence length="244" mass="29070">MEHIRSYCEYIDMYFQINENQEKQNKYHKEQNKCLDAISNKLLLMDKNNKEYYAKMIAYYLEHSASIDFDLDTAFRKNDGLFPYDDATLCVVELVLHIYRLFFMCNVDMNNYLKRFTIPNLISEKENSDNSIIFDEILISKVYNKCNGKQWEIISKDDFINIIKSNGENNSLKIKDKEINRTKCIFKAIACRIEDREKRKLWIEGIKKHIFNDVDFMKATLQTNRYGAGYSELDVNFKPFLDNL</sequence>
<dbReference type="Proteomes" id="UP000286031">
    <property type="component" value="Unassembled WGS sequence"/>
</dbReference>
<accession>A0A413EFM0</accession>
<protein>
    <submittedName>
        <fullName evidence="1">Uncharacterized protein</fullName>
    </submittedName>
</protein>
<comment type="caution">
    <text evidence="1">The sequence shown here is derived from an EMBL/GenBank/DDBJ whole genome shotgun (WGS) entry which is preliminary data.</text>
</comment>
<organism evidence="1 2">
    <name type="scientific">Bacteroides ovatus</name>
    <dbReference type="NCBI Taxonomy" id="28116"/>
    <lineage>
        <taxon>Bacteria</taxon>
        <taxon>Pseudomonadati</taxon>
        <taxon>Bacteroidota</taxon>
        <taxon>Bacteroidia</taxon>
        <taxon>Bacteroidales</taxon>
        <taxon>Bacteroidaceae</taxon>
        <taxon>Bacteroides</taxon>
    </lineage>
</organism>
<evidence type="ECO:0000313" key="2">
    <source>
        <dbReference type="Proteomes" id="UP000286031"/>
    </source>
</evidence>
<proteinExistence type="predicted"/>
<evidence type="ECO:0000313" key="1">
    <source>
        <dbReference type="EMBL" id="RGX05646.1"/>
    </source>
</evidence>